<reference evidence="2" key="1">
    <citation type="journal article" date="2020" name="mSystems">
        <title>Genome- and Community-Level Interaction Insights into Carbon Utilization and Element Cycling Functions of Hydrothermarchaeota in Hydrothermal Sediment.</title>
        <authorList>
            <person name="Zhou Z."/>
            <person name="Liu Y."/>
            <person name="Xu W."/>
            <person name="Pan J."/>
            <person name="Luo Z.H."/>
            <person name="Li M."/>
        </authorList>
    </citation>
    <scope>NUCLEOTIDE SEQUENCE [LARGE SCALE GENOMIC DNA]</scope>
    <source>
        <strain evidence="2">SpSt-1042</strain>
    </source>
</reference>
<evidence type="ECO:0000256" key="1">
    <source>
        <dbReference type="SAM" id="Phobius"/>
    </source>
</evidence>
<accession>A0A7C5YZ13</accession>
<comment type="caution">
    <text evidence="2">The sequence shown here is derived from an EMBL/GenBank/DDBJ whole genome shotgun (WGS) entry which is preliminary data.</text>
</comment>
<keyword evidence="1" id="KW-1133">Transmembrane helix</keyword>
<feature type="transmembrane region" description="Helical" evidence="1">
    <location>
        <begin position="72"/>
        <end position="91"/>
    </location>
</feature>
<dbReference type="EMBL" id="DRVY01000071">
    <property type="protein sequence ID" value="HHR92342.1"/>
    <property type="molecule type" value="Genomic_DNA"/>
</dbReference>
<dbReference type="AlphaFoldDB" id="A0A7C5YZ13"/>
<protein>
    <submittedName>
        <fullName evidence="2">Uncharacterized protein</fullName>
    </submittedName>
</protein>
<sequence>MNNEELILYRLDELAKKVECLQSDMKGQSIEMAEVKTLIATMQEDITELKSFVLPKKKNGNGTKIEEKRYEYLLSLLAITGSLIALIKAFIGGGK</sequence>
<evidence type="ECO:0000313" key="2">
    <source>
        <dbReference type="EMBL" id="HHR92342.1"/>
    </source>
</evidence>
<gene>
    <name evidence="2" type="ORF">ENL96_02415</name>
</gene>
<proteinExistence type="predicted"/>
<name>A0A7C5YZ13_UNCC3</name>
<keyword evidence="1" id="KW-0472">Membrane</keyword>
<organism evidence="2">
    <name type="scientific">candidate division CPR3 bacterium</name>
    <dbReference type="NCBI Taxonomy" id="2268181"/>
    <lineage>
        <taxon>Bacteria</taxon>
        <taxon>Bacteria division CPR3</taxon>
    </lineage>
</organism>
<keyword evidence="1" id="KW-0812">Transmembrane</keyword>